<dbReference type="Pfam" id="PF23344">
    <property type="entry name" value="ZP-N"/>
    <property type="match status" value="1"/>
</dbReference>
<reference evidence="12 13" key="1">
    <citation type="submission" date="2016-06" db="EMBL/GenBank/DDBJ databases">
        <title>The Draft Genome Sequence and Annotation of the Desert Woodrat Neotoma lepida.</title>
        <authorList>
            <person name="Campbell M."/>
            <person name="Oakeson K.F."/>
            <person name="Yandell M."/>
            <person name="Halpert J.R."/>
            <person name="Dearing D."/>
        </authorList>
    </citation>
    <scope>NUCLEOTIDE SEQUENCE [LARGE SCALE GENOMIC DNA]</scope>
    <source>
        <strain evidence="12">417</strain>
        <tissue evidence="12">Liver</tissue>
    </source>
</reference>
<dbReference type="InterPro" id="IPR055356">
    <property type="entry name" value="ZP-N"/>
</dbReference>
<gene>
    <name evidence="12" type="ORF">A6R68_02904</name>
</gene>
<dbReference type="PROSITE" id="PS00682">
    <property type="entry name" value="ZP_1"/>
    <property type="match status" value="1"/>
</dbReference>
<evidence type="ECO:0000256" key="8">
    <source>
        <dbReference type="ARBA" id="ARBA00047057"/>
    </source>
</evidence>
<evidence type="ECO:0000256" key="3">
    <source>
        <dbReference type="ARBA" id="ARBA00017980"/>
    </source>
</evidence>
<comment type="caution">
    <text evidence="12">The sequence shown here is derived from an EMBL/GenBank/DDBJ whole genome shotgun (WGS) entry which is preliminary data.</text>
</comment>
<feature type="signal peptide" evidence="9">
    <location>
        <begin position="1"/>
        <end position="19"/>
    </location>
</feature>
<evidence type="ECO:0000313" key="12">
    <source>
        <dbReference type="EMBL" id="OBS68541.1"/>
    </source>
</evidence>
<dbReference type="Pfam" id="PF00100">
    <property type="entry name" value="Zona_pellucida"/>
    <property type="match status" value="1"/>
</dbReference>
<evidence type="ECO:0000256" key="6">
    <source>
        <dbReference type="ARBA" id="ARBA00023157"/>
    </source>
</evidence>
<keyword evidence="9" id="KW-0472">Membrane</keyword>
<comment type="subunit">
    <text evidence="8">Polymers of ZP2 and ZP3 organized into long filaments cross-linked by ZP1 homodimers. Interacts with ZP1 and ZP2.</text>
</comment>
<evidence type="ECO:0000256" key="1">
    <source>
        <dbReference type="ARBA" id="ARBA00003205"/>
    </source>
</evidence>
<dbReference type="Gene3D" id="2.60.40.4100">
    <property type="entry name" value="Zona pellucida, ZP-C domain"/>
    <property type="match status" value="1"/>
</dbReference>
<feature type="domain" description="ZP" evidence="11">
    <location>
        <begin position="1"/>
        <end position="270"/>
    </location>
</feature>
<evidence type="ECO:0000256" key="10">
    <source>
        <dbReference type="SAM" id="MobiDB-lite"/>
    </source>
</evidence>
<accession>A0A1A6GQT4</accession>
<dbReference type="GO" id="GO:2000344">
    <property type="term" value="P:positive regulation of acrosome reaction"/>
    <property type="evidence" value="ECO:0007669"/>
    <property type="project" value="UniProtKB-UniRule"/>
</dbReference>
<dbReference type="OrthoDB" id="8880842at2759"/>
<dbReference type="FunFam" id="2.60.40.4100:FF:000002">
    <property type="entry name" value="Zona pellucida sperm-binding protein 3"/>
    <property type="match status" value="1"/>
</dbReference>
<dbReference type="PROSITE" id="PS51034">
    <property type="entry name" value="ZP_2"/>
    <property type="match status" value="1"/>
</dbReference>
<name>A0A1A6GQT4_NEOLE</name>
<proteinExistence type="inferred from homology"/>
<evidence type="ECO:0000256" key="5">
    <source>
        <dbReference type="ARBA" id="ARBA00022729"/>
    </source>
</evidence>
<dbReference type="GO" id="GO:0035805">
    <property type="term" value="C:egg coat"/>
    <property type="evidence" value="ECO:0007669"/>
    <property type="project" value="UniProtKB-SubCell"/>
</dbReference>
<dbReference type="GO" id="GO:0005886">
    <property type="term" value="C:plasma membrane"/>
    <property type="evidence" value="ECO:0007669"/>
    <property type="project" value="UniProtKB-SubCell"/>
</dbReference>
<dbReference type="GO" id="GO:0007339">
    <property type="term" value="P:binding of sperm to zona pellucida"/>
    <property type="evidence" value="ECO:0007669"/>
    <property type="project" value="UniProtKB-UniRule"/>
</dbReference>
<dbReference type="Gene3D" id="2.60.40.3210">
    <property type="entry name" value="Zona pellucida, ZP-N domain"/>
    <property type="match status" value="1"/>
</dbReference>
<organism evidence="12 13">
    <name type="scientific">Neotoma lepida</name>
    <name type="common">Desert woodrat</name>
    <dbReference type="NCBI Taxonomy" id="56216"/>
    <lineage>
        <taxon>Eukaryota</taxon>
        <taxon>Metazoa</taxon>
        <taxon>Chordata</taxon>
        <taxon>Craniata</taxon>
        <taxon>Vertebrata</taxon>
        <taxon>Euteleostomi</taxon>
        <taxon>Mammalia</taxon>
        <taxon>Eutheria</taxon>
        <taxon>Euarchontoglires</taxon>
        <taxon>Glires</taxon>
        <taxon>Rodentia</taxon>
        <taxon>Myomorpha</taxon>
        <taxon>Muroidea</taxon>
        <taxon>Cricetidae</taxon>
        <taxon>Neotominae</taxon>
        <taxon>Neotoma</taxon>
    </lineage>
</organism>
<comment type="similarity">
    <text evidence="2 9">Belongs to the ZP domain family. ZPC subfamily.</text>
</comment>
<evidence type="ECO:0000313" key="13">
    <source>
        <dbReference type="Proteomes" id="UP000092124"/>
    </source>
</evidence>
<comment type="PTM">
    <text evidence="9">Proteolytically cleaved before the transmembrane segment to yield the secreted ectodomain incorporated in the zona pellucida.</text>
</comment>
<keyword evidence="4 9" id="KW-0964">Secreted</keyword>
<dbReference type="AlphaFoldDB" id="A0A1A6GQT4"/>
<protein>
    <recommendedName>
        <fullName evidence="3 9">Zona pellucida sperm-binding protein 3</fullName>
    </recommendedName>
</protein>
<dbReference type="STRING" id="56216.A0A1A6GQT4"/>
<dbReference type="GO" id="GO:0035804">
    <property type="term" value="F:structural constituent of egg coat"/>
    <property type="evidence" value="ECO:0007669"/>
    <property type="project" value="UniProtKB-UniRule"/>
</dbReference>
<dbReference type="InterPro" id="IPR017977">
    <property type="entry name" value="ZP_dom_CS"/>
</dbReference>
<keyword evidence="7" id="KW-0325">Glycoprotein</keyword>
<evidence type="ECO:0000256" key="4">
    <source>
        <dbReference type="ARBA" id="ARBA00022525"/>
    </source>
</evidence>
<dbReference type="PANTHER" id="PTHR11576">
    <property type="entry name" value="ZONA PELLUCIDA SPERM-BINDING PROTEIN 3"/>
    <property type="match status" value="1"/>
</dbReference>
<keyword evidence="9" id="KW-0165">Cleavage on pair of basic residues</keyword>
<dbReference type="InterPro" id="IPR055355">
    <property type="entry name" value="ZP-C"/>
</dbReference>
<evidence type="ECO:0000256" key="2">
    <source>
        <dbReference type="ARBA" id="ARBA00006735"/>
    </source>
</evidence>
<dbReference type="GO" id="GO:0032190">
    <property type="term" value="F:acrosin binding"/>
    <property type="evidence" value="ECO:0007669"/>
    <property type="project" value="TreeGrafter"/>
</dbReference>
<dbReference type="SMART" id="SM00241">
    <property type="entry name" value="ZP"/>
    <property type="match status" value="1"/>
</dbReference>
<feature type="compositionally biased region" description="Basic residues" evidence="10">
    <location>
        <begin position="291"/>
        <end position="300"/>
    </location>
</feature>
<evidence type="ECO:0000256" key="9">
    <source>
        <dbReference type="RuleBase" id="RU367066"/>
    </source>
</evidence>
<feature type="chain" id="PRO_5025710352" description="Zona pellucida sperm-binding protein 3" evidence="9">
    <location>
        <begin position="20"/>
        <end position="300"/>
    </location>
</feature>
<evidence type="ECO:0000259" key="11">
    <source>
        <dbReference type="PROSITE" id="PS51034"/>
    </source>
</evidence>
<dbReference type="PANTHER" id="PTHR11576:SF2">
    <property type="entry name" value="ZONA PELLUCIDA SPERM-BINDING PROTEIN 3"/>
    <property type="match status" value="1"/>
</dbReference>
<keyword evidence="9" id="KW-0272">Extracellular matrix</keyword>
<dbReference type="GO" id="GO:0035803">
    <property type="term" value="P:egg coat formation"/>
    <property type="evidence" value="ECO:0007669"/>
    <property type="project" value="UniProtKB-UniRule"/>
</dbReference>
<dbReference type="InterPro" id="IPR001507">
    <property type="entry name" value="ZP_dom"/>
</dbReference>
<keyword evidence="5 9" id="KW-0732">Signal</keyword>
<keyword evidence="13" id="KW-1185">Reference proteome</keyword>
<keyword evidence="9" id="KW-1003">Cell membrane</keyword>
<feature type="compositionally biased region" description="Polar residues" evidence="10">
    <location>
        <begin position="276"/>
        <end position="290"/>
    </location>
</feature>
<comment type="domain">
    <text evidence="9">The ZP domain is involved in the polymerization of the ZP proteins to form the zona pellucida.</text>
</comment>
<dbReference type="InterPro" id="IPR042235">
    <property type="entry name" value="ZP-C_dom"/>
</dbReference>
<comment type="subcellular location">
    <subcellularLocation>
        <location evidence="9">Zona pellucida</location>
    </subcellularLocation>
    <subcellularLocation>
        <location evidence="9">Cell membrane</location>
        <topology evidence="9">Single-pass type I membrane protein</topology>
    </subcellularLocation>
</comment>
<evidence type="ECO:0000256" key="7">
    <source>
        <dbReference type="ARBA" id="ARBA00023180"/>
    </source>
</evidence>
<feature type="region of interest" description="Disordered" evidence="10">
    <location>
        <begin position="276"/>
        <end position="300"/>
    </location>
</feature>
<dbReference type="Proteomes" id="UP000092124">
    <property type="component" value="Unassembled WGS sequence"/>
</dbReference>
<comment type="function">
    <text evidence="1 9">Component of the zona pellucida, an extracellular matrix surrounding oocytes which mediates sperm binding, induction of the acrosome reaction and prevents post-fertilization polyspermy. The zona pellucida is composed of 3 to 4 glycoproteins, ZP1, ZP2, ZP3, and ZP4. ZP3 is essential for sperm binding and zona matrix formation.</text>
</comment>
<dbReference type="EMBL" id="LZPO01075900">
    <property type="protein sequence ID" value="OBS68541.1"/>
    <property type="molecule type" value="Genomic_DNA"/>
</dbReference>
<keyword evidence="6 9" id="KW-1015">Disulfide bond</keyword>
<sequence length="300" mass="33060">MGPSCRLFLCFLLCGGTELCCPQLLPLLPVGTPTPMRSTSPVEVECLEADLVVTVRKDLFGTGKLVQFRDLTLGSDRCRPLVSMDTDVVRFKAPLHECSSRVQGNVSSHAVWPTWVPFSTTVSSEEKLAFSLRLMEENWSAEKSSPTFHLGEVAHLQAEVQTGSHPPLQLFVDHCVATPWPDQTASPYHVIVDSHGCLVDGLSESFSAFQAPRPRPETLQFTVDVFHFANSSRNTTPDKLNKACSFNRTSKSWLPVEGDVGICDCCKKGNCSSLNNSRHSGAKQWPQSASRNRRHGMSRA</sequence>